<dbReference type="InterPro" id="IPR036028">
    <property type="entry name" value="SH3-like_dom_sf"/>
</dbReference>
<protein>
    <recommendedName>
        <fullName evidence="4">SH3 domain-containing protein</fullName>
    </recommendedName>
</protein>
<evidence type="ECO:0000256" key="2">
    <source>
        <dbReference type="PROSITE-ProRule" id="PRU00192"/>
    </source>
</evidence>
<gene>
    <name evidence="5" type="ORF">M0812_02823</name>
</gene>
<evidence type="ECO:0000313" key="5">
    <source>
        <dbReference type="EMBL" id="KAJ3431147.1"/>
    </source>
</evidence>
<organism evidence="5 6">
    <name type="scientific">Anaeramoeba flamelloides</name>
    <dbReference type="NCBI Taxonomy" id="1746091"/>
    <lineage>
        <taxon>Eukaryota</taxon>
        <taxon>Metamonada</taxon>
        <taxon>Anaeramoebidae</taxon>
        <taxon>Anaeramoeba</taxon>
    </lineage>
</organism>
<dbReference type="InterPro" id="IPR002083">
    <property type="entry name" value="MATH/TRAF_dom"/>
</dbReference>
<evidence type="ECO:0000256" key="1">
    <source>
        <dbReference type="ARBA" id="ARBA00022443"/>
    </source>
</evidence>
<feature type="domain" description="SH3" evidence="4">
    <location>
        <begin position="214"/>
        <end position="284"/>
    </location>
</feature>
<dbReference type="Pfam" id="PF00917">
    <property type="entry name" value="MATH"/>
    <property type="match status" value="1"/>
</dbReference>
<sequence>MSAFSLDDIQLKFGVHFDLACFLLTLLSENGVDLDPESIDDTIDVLQSKSKKELLGWLFDRWDYEKNGELADDEIFERFAITYEVISCEEVCSKYDEQYGVKNTFDVENKIPEQLSEIIHELYDNAVEYLTTFSLISELDSACKIIGKRSFQRKEFIENFDIEFGPFKQLSEDFSKYLEGKQDQWDEELRKPSKKKTKDTKLDEDEDDEKKKKKKKSYVRAKFSWDPSELSPNSGIKKEECLSIKKGTRYEIVSSYNRHMMKGYDLLTGKTGLFPKKLVEPCHSRFFEYRMKCNIGKLLDGETETTEEWELYGARWLLTCVYEDGELDVDLSMTNSSKIKDEVFIGYSVTAPWGEKGSIATDFLPGDVKGFTFEEKPLTELDKSKPLIITLKIFEAPVLAKKTDSLKWVGWIPSFWLIDTSIKTRPIEFCGFRWFVQLTYDPEEDEMEAGLCLPTDNLKKLGDEAVRFNASYTLKGVDSFVRSHKYEEMGQFQFDACEMDINEVDETGFEFIFEIFECPAIKPVKKEVNTWSAKIPAFWDKIEKIKTLPFDFLEKKWVTIFEKEDEFLNIWLCLDNQEEELDEPIKLQVKFQIVDLESKTFPSTYEEADESGGKTEFVELENITGEEFEFKLQLMPCPKFVRGKGKVWDAFIPPFWKIMDEIETHTFKLLGYDWTCQFEIEEKFLSMWLCIDVESEKEVEGEVNLKIKCTIEKVKTFRAELEFTDVGQFQGEEKIHRARRLPSSGFNFKLEVLK</sequence>
<dbReference type="Proteomes" id="UP001146793">
    <property type="component" value="Unassembled WGS sequence"/>
</dbReference>
<dbReference type="AlphaFoldDB" id="A0AAV7YTF8"/>
<dbReference type="EMBL" id="JANTQA010000048">
    <property type="protein sequence ID" value="KAJ3431147.1"/>
    <property type="molecule type" value="Genomic_DNA"/>
</dbReference>
<accession>A0AAV7YTF8</accession>
<reference evidence="5" key="1">
    <citation type="submission" date="2022-08" db="EMBL/GenBank/DDBJ databases">
        <title>Novel sulphate-reducing endosymbionts in the free-living metamonad Anaeramoeba.</title>
        <authorList>
            <person name="Jerlstrom-Hultqvist J."/>
            <person name="Cepicka I."/>
            <person name="Gallot-Lavallee L."/>
            <person name="Salas-Leiva D."/>
            <person name="Curtis B.A."/>
            <person name="Zahonova K."/>
            <person name="Pipaliya S."/>
            <person name="Dacks J."/>
            <person name="Roger A.J."/>
        </authorList>
    </citation>
    <scope>NUCLEOTIDE SEQUENCE</scope>
    <source>
        <strain evidence="5">Busselton2</strain>
    </source>
</reference>
<dbReference type="Gene3D" id="2.30.30.40">
    <property type="entry name" value="SH3 Domains"/>
    <property type="match status" value="1"/>
</dbReference>
<evidence type="ECO:0000256" key="3">
    <source>
        <dbReference type="SAM" id="MobiDB-lite"/>
    </source>
</evidence>
<dbReference type="PROSITE" id="PS50002">
    <property type="entry name" value="SH3"/>
    <property type="match status" value="1"/>
</dbReference>
<evidence type="ECO:0000259" key="4">
    <source>
        <dbReference type="PROSITE" id="PS50002"/>
    </source>
</evidence>
<comment type="caution">
    <text evidence="5">The sequence shown here is derived from an EMBL/GenBank/DDBJ whole genome shotgun (WGS) entry which is preliminary data.</text>
</comment>
<dbReference type="SUPFAM" id="SSF50044">
    <property type="entry name" value="SH3-domain"/>
    <property type="match status" value="1"/>
</dbReference>
<dbReference type="SMART" id="SM00326">
    <property type="entry name" value="SH3"/>
    <property type="match status" value="1"/>
</dbReference>
<name>A0AAV7YTF8_9EUKA</name>
<keyword evidence="1 2" id="KW-0728">SH3 domain</keyword>
<proteinExistence type="predicted"/>
<evidence type="ECO:0000313" key="6">
    <source>
        <dbReference type="Proteomes" id="UP001146793"/>
    </source>
</evidence>
<feature type="region of interest" description="Disordered" evidence="3">
    <location>
        <begin position="185"/>
        <end position="209"/>
    </location>
</feature>
<dbReference type="InterPro" id="IPR001452">
    <property type="entry name" value="SH3_domain"/>
</dbReference>